<organism evidence="1 2">
    <name type="scientific">Dorea longicatena</name>
    <dbReference type="NCBI Taxonomy" id="88431"/>
    <lineage>
        <taxon>Bacteria</taxon>
        <taxon>Bacillati</taxon>
        <taxon>Bacillota</taxon>
        <taxon>Clostridia</taxon>
        <taxon>Lachnospirales</taxon>
        <taxon>Lachnospiraceae</taxon>
        <taxon>Dorea</taxon>
    </lineage>
</organism>
<evidence type="ECO:0000313" key="2">
    <source>
        <dbReference type="Proteomes" id="UP000095439"/>
    </source>
</evidence>
<dbReference type="InterPro" id="IPR008767">
    <property type="entry name" value="Phage_SPP1_head-tail_adaptor"/>
</dbReference>
<name>A0A173W6F0_9FIRM</name>
<dbReference type="NCBIfam" id="TIGR01563">
    <property type="entry name" value="gp16_SPP1"/>
    <property type="match status" value="1"/>
</dbReference>
<evidence type="ECO:0000313" key="1">
    <source>
        <dbReference type="EMBL" id="CUN35109.1"/>
    </source>
</evidence>
<dbReference type="Proteomes" id="UP000095439">
    <property type="component" value="Unassembled WGS sequence"/>
</dbReference>
<protein>
    <submittedName>
        <fullName evidence="1">Bacteriophage head-tail adaptor</fullName>
    </submittedName>
</protein>
<dbReference type="AlphaFoldDB" id="A0A173W6F0"/>
<dbReference type="RefSeq" id="WP_055179981.1">
    <property type="nucleotide sequence ID" value="NZ_CABIWY010000001.1"/>
</dbReference>
<dbReference type="EMBL" id="CYYY01000001">
    <property type="protein sequence ID" value="CUN35109.1"/>
    <property type="molecule type" value="Genomic_DNA"/>
</dbReference>
<dbReference type="Pfam" id="PF05521">
    <property type="entry name" value="Phage_HCP"/>
    <property type="match status" value="1"/>
</dbReference>
<dbReference type="Gene3D" id="2.40.10.270">
    <property type="entry name" value="Bacteriophage SPP1 head-tail adaptor protein"/>
    <property type="match status" value="1"/>
</dbReference>
<sequence length="120" mass="14186">MDIGSMRQRIILQKHILHTDEIGNHQSHWEKFYSCFAYVNLASGKENVTDIETLSEDTLVFILRWCEKLREINKKQYRILFDNEVYNIICVDDVQFTHKKLKLTAVREIRGGKNEQTGDI</sequence>
<gene>
    <name evidence="1" type="ORF">ERS852423_00079</name>
</gene>
<accession>A0A173W6F0</accession>
<reference evidence="1 2" key="1">
    <citation type="submission" date="2015-09" db="EMBL/GenBank/DDBJ databases">
        <authorList>
            <consortium name="Pathogen Informatics"/>
        </authorList>
    </citation>
    <scope>NUCLEOTIDE SEQUENCE [LARGE SCALE GENOMIC DNA]</scope>
    <source>
        <strain evidence="1 2">2789STDY5608866</strain>
    </source>
</reference>
<dbReference type="InterPro" id="IPR038666">
    <property type="entry name" value="SSP1_head-tail_sf"/>
</dbReference>
<proteinExistence type="predicted"/>